<gene>
    <name evidence="2" type="ORF">AD948_07035</name>
</gene>
<protein>
    <submittedName>
        <fullName evidence="2">Glucokinase</fullName>
    </submittedName>
</protein>
<dbReference type="SUPFAM" id="SSF53067">
    <property type="entry name" value="Actin-like ATPase domain"/>
    <property type="match status" value="1"/>
</dbReference>
<reference evidence="2 3" key="1">
    <citation type="submission" date="2015-06" db="EMBL/GenBank/DDBJ databases">
        <title>Improved classification and identification of acetic acid bacteria using matrix-assisted laser desorption/ionization time-of-flight mass spectrometry; Gluconobacter nephelii and Gluconobacter uchimurae are later heterotypic synonyms of Gluconobacter japonicus and Gluconobacter oxydans, respectively.</title>
        <authorList>
            <person name="Li L."/>
            <person name="Cleenwerck I."/>
            <person name="De Vuyst L."/>
            <person name="Vandamme P."/>
        </authorList>
    </citation>
    <scope>NUCLEOTIDE SEQUENCE [LARGE SCALE GENOMIC DNA]</scope>
    <source>
        <strain evidence="2 3">LMG 23690</strain>
    </source>
</reference>
<dbReference type="RefSeq" id="WP_061471283.1">
    <property type="nucleotide sequence ID" value="NZ_LHZU01000122.1"/>
</dbReference>
<comment type="similarity">
    <text evidence="1">Belongs to the ROK (NagC/XylR) family.</text>
</comment>
<dbReference type="InterPro" id="IPR043129">
    <property type="entry name" value="ATPase_NBD"/>
</dbReference>
<accession>A0A149U3E0</accession>
<dbReference type="Pfam" id="PF00480">
    <property type="entry name" value="ROK"/>
    <property type="match status" value="1"/>
</dbReference>
<dbReference type="Proteomes" id="UP000075360">
    <property type="component" value="Unassembled WGS sequence"/>
</dbReference>
<proteinExistence type="inferred from homology"/>
<sequence>MTSTMKPSYAIGVDVGATKIAAAWVELSTGQLGPVLRIPTRRDAPGEEIVADIISLALAIELPDNPDSALLLGVGVAVPELVDLHGTIRSQWNFPLPHLLDRLEAALSVPARAESDVRVAALAEARFGAGRDCDNFVYFSLGSGMSYTLCLNGKPYSGSHGFAIHFASSELAVPAQDRSALVAAIPEDYASGLGMVRLWQERGGFPLAQGIHTLEALAAQGNACAQNVIADAAGMGGRLIAQIVNMLDPEKIILGGGLGCSTGTYRTGLETEIRAHIWEQSCTNIPLVMAGLDENAGVIGAALAAAPPG</sequence>
<dbReference type="PATRIC" id="fig|446692.4.peg.3534"/>
<evidence type="ECO:0000256" key="1">
    <source>
        <dbReference type="ARBA" id="ARBA00006479"/>
    </source>
</evidence>
<organism evidence="2 3">
    <name type="scientific">Acetobacter senegalensis</name>
    <dbReference type="NCBI Taxonomy" id="446692"/>
    <lineage>
        <taxon>Bacteria</taxon>
        <taxon>Pseudomonadati</taxon>
        <taxon>Pseudomonadota</taxon>
        <taxon>Alphaproteobacteria</taxon>
        <taxon>Acetobacterales</taxon>
        <taxon>Acetobacteraceae</taxon>
        <taxon>Acetobacter</taxon>
    </lineage>
</organism>
<name>A0A149U3E0_9PROT</name>
<keyword evidence="2" id="KW-0418">Kinase</keyword>
<dbReference type="AlphaFoldDB" id="A0A149U3E0"/>
<dbReference type="PANTHER" id="PTHR18964:SF149">
    <property type="entry name" value="BIFUNCTIONAL UDP-N-ACETYLGLUCOSAMINE 2-EPIMERASE_N-ACETYLMANNOSAMINE KINASE"/>
    <property type="match status" value="1"/>
</dbReference>
<keyword evidence="2" id="KW-0808">Transferase</keyword>
<dbReference type="GO" id="GO:0016301">
    <property type="term" value="F:kinase activity"/>
    <property type="evidence" value="ECO:0007669"/>
    <property type="project" value="UniProtKB-KW"/>
</dbReference>
<comment type="caution">
    <text evidence="2">The sequence shown here is derived from an EMBL/GenBank/DDBJ whole genome shotgun (WGS) entry which is preliminary data.</text>
</comment>
<evidence type="ECO:0000313" key="3">
    <source>
        <dbReference type="Proteomes" id="UP000075360"/>
    </source>
</evidence>
<dbReference type="EMBL" id="LHZU01000122">
    <property type="protein sequence ID" value="KXV59931.1"/>
    <property type="molecule type" value="Genomic_DNA"/>
</dbReference>
<dbReference type="PANTHER" id="PTHR18964">
    <property type="entry name" value="ROK (REPRESSOR, ORF, KINASE) FAMILY"/>
    <property type="match status" value="1"/>
</dbReference>
<evidence type="ECO:0000313" key="2">
    <source>
        <dbReference type="EMBL" id="KXV59931.1"/>
    </source>
</evidence>
<dbReference type="CDD" id="cd23763">
    <property type="entry name" value="ASKHA_ATPase_ROK"/>
    <property type="match status" value="1"/>
</dbReference>
<dbReference type="Gene3D" id="3.30.420.40">
    <property type="match status" value="2"/>
</dbReference>
<dbReference type="InterPro" id="IPR000600">
    <property type="entry name" value="ROK"/>
</dbReference>